<dbReference type="EMBL" id="CM000161">
    <property type="protein sequence ID" value="KRK05009.1"/>
    <property type="molecule type" value="Genomic_DNA"/>
</dbReference>
<reference evidence="1 2" key="2">
    <citation type="journal article" date="2007" name="PLoS Biol.">
        <title>Principles of genome evolution in the Drosophila melanogaster species group.</title>
        <authorList>
            <person name="Ranz J.M."/>
            <person name="Maurin D."/>
            <person name="Chan Y.S."/>
            <person name="von Grotthuss M."/>
            <person name="Hillier L.W."/>
            <person name="Roote J."/>
            <person name="Ashburner M."/>
            <person name="Bergman C.M."/>
        </authorList>
    </citation>
    <scope>NUCLEOTIDE SEQUENCE [LARGE SCALE GENOMIC DNA]</scope>
    <source>
        <strain evidence="2">Tai18E2 / Tucson 14021-0261.01</strain>
    </source>
</reference>
<protein>
    <submittedName>
        <fullName evidence="1">Uncharacterized protein, isoform C</fullName>
    </submittedName>
</protein>
<dbReference type="Proteomes" id="UP000002282">
    <property type="component" value="Chromosome 4"/>
</dbReference>
<name>A0A0R1EC94_DROYA</name>
<organism evidence="1 2">
    <name type="scientific">Drosophila yakuba</name>
    <name type="common">Fruit fly</name>
    <dbReference type="NCBI Taxonomy" id="7245"/>
    <lineage>
        <taxon>Eukaryota</taxon>
        <taxon>Metazoa</taxon>
        <taxon>Ecdysozoa</taxon>
        <taxon>Arthropoda</taxon>
        <taxon>Hexapoda</taxon>
        <taxon>Insecta</taxon>
        <taxon>Pterygota</taxon>
        <taxon>Neoptera</taxon>
        <taxon>Endopterygota</taxon>
        <taxon>Diptera</taxon>
        <taxon>Brachycera</taxon>
        <taxon>Muscomorpha</taxon>
        <taxon>Ephydroidea</taxon>
        <taxon>Drosophilidae</taxon>
        <taxon>Drosophila</taxon>
        <taxon>Sophophora</taxon>
    </lineage>
</organism>
<dbReference type="AlphaFoldDB" id="A0A0R1EC94"/>
<keyword evidence="2" id="KW-1185">Reference proteome</keyword>
<gene>
    <name evidence="1" type="primary">Dyak\GE14485</name>
    <name evidence="1" type="synonym">dyak_GLEANR_14604</name>
    <name evidence="1" type="synonym">GE14485</name>
    <name evidence="1" type="ORF">Dyak_GE14485</name>
</gene>
<sequence>MDYSIVNMAYERFGILLESEQYDEEIGNTECNQKLNDHGISNGNHNDLNRKNTFDQIIHSESKDSDNAFNYNIHGKVQFKAADNNFSSKLRMNTNIGYEMNINCYKSIGYGENQEKDVANSFSNNGTTILNSTGKSRRWEQKLVQIKTMEGEFSVTMWASGISDDEYSGSEQIGDSDLLKEKEDIDLDRFTSQRNEEYQKMESNFTNSQALEMHSPISSVQIMDHLTKERGSLIQENNITERILSKSALSFEDPILISDSSIIIRTVAVICIP</sequence>
<evidence type="ECO:0000313" key="2">
    <source>
        <dbReference type="Proteomes" id="UP000002282"/>
    </source>
</evidence>
<accession>A0A0R1EC94</accession>
<dbReference type="OrthoDB" id="10264072at2759"/>
<reference evidence="1 2" key="1">
    <citation type="journal article" date="2007" name="Nature">
        <title>Evolution of genes and genomes on the Drosophila phylogeny.</title>
        <authorList>
            <consortium name="Drosophila 12 Genomes Consortium"/>
            <person name="Clark A.G."/>
            <person name="Eisen M.B."/>
            <person name="Smith D.R."/>
            <person name="Bergman C.M."/>
            <person name="Oliver B."/>
            <person name="Markow T.A."/>
            <person name="Kaufman T.C."/>
            <person name="Kellis M."/>
            <person name="Gelbart W."/>
            <person name="Iyer V.N."/>
            <person name="Pollard D.A."/>
            <person name="Sackton T.B."/>
            <person name="Larracuente A.M."/>
            <person name="Singh N.D."/>
            <person name="Abad J.P."/>
            <person name="Abt D.N."/>
            <person name="Adryan B."/>
            <person name="Aguade M."/>
            <person name="Akashi H."/>
            <person name="Anderson W.W."/>
            <person name="Aquadro C.F."/>
            <person name="Ardell D.H."/>
            <person name="Arguello R."/>
            <person name="Artieri C.G."/>
            <person name="Barbash D.A."/>
            <person name="Barker D."/>
            <person name="Barsanti P."/>
            <person name="Batterham P."/>
            <person name="Batzoglou S."/>
            <person name="Begun D."/>
            <person name="Bhutkar A."/>
            <person name="Blanco E."/>
            <person name="Bosak S.A."/>
            <person name="Bradley R.K."/>
            <person name="Brand A.D."/>
            <person name="Brent M.R."/>
            <person name="Brooks A.N."/>
            <person name="Brown R.H."/>
            <person name="Butlin R.K."/>
            <person name="Caggese C."/>
            <person name="Calvi B.R."/>
            <person name="Bernardo de Carvalho A."/>
            <person name="Caspi A."/>
            <person name="Castrezana S."/>
            <person name="Celniker S.E."/>
            <person name="Chang J.L."/>
            <person name="Chapple C."/>
            <person name="Chatterji S."/>
            <person name="Chinwalla A."/>
            <person name="Civetta A."/>
            <person name="Clifton S.W."/>
            <person name="Comeron J.M."/>
            <person name="Costello J.C."/>
            <person name="Coyne J.A."/>
            <person name="Daub J."/>
            <person name="David R.G."/>
            <person name="Delcher A.L."/>
            <person name="Delehaunty K."/>
            <person name="Do C.B."/>
            <person name="Ebling H."/>
            <person name="Edwards K."/>
            <person name="Eickbush T."/>
            <person name="Evans J.D."/>
            <person name="Filipski A."/>
            <person name="Findeiss S."/>
            <person name="Freyhult E."/>
            <person name="Fulton L."/>
            <person name="Fulton R."/>
            <person name="Garcia A.C."/>
            <person name="Gardiner A."/>
            <person name="Garfield D.A."/>
            <person name="Garvin B.E."/>
            <person name="Gibson G."/>
            <person name="Gilbert D."/>
            <person name="Gnerre S."/>
            <person name="Godfrey J."/>
            <person name="Good R."/>
            <person name="Gotea V."/>
            <person name="Gravely B."/>
            <person name="Greenberg A.J."/>
            <person name="Griffiths-Jones S."/>
            <person name="Gross S."/>
            <person name="Guigo R."/>
            <person name="Gustafson E.A."/>
            <person name="Haerty W."/>
            <person name="Hahn M.W."/>
            <person name="Halligan D.L."/>
            <person name="Halpern A.L."/>
            <person name="Halter G.M."/>
            <person name="Han M.V."/>
            <person name="Heger A."/>
            <person name="Hillier L."/>
            <person name="Hinrichs A.S."/>
            <person name="Holmes I."/>
            <person name="Hoskins R.A."/>
            <person name="Hubisz M.J."/>
            <person name="Hultmark D."/>
            <person name="Huntley M.A."/>
            <person name="Jaffe D.B."/>
            <person name="Jagadeeshan S."/>
            <person name="Jeck W.R."/>
            <person name="Johnson J."/>
            <person name="Jones C.D."/>
            <person name="Jordan W.C."/>
            <person name="Karpen G.H."/>
            <person name="Kataoka E."/>
            <person name="Keightley P.D."/>
            <person name="Kheradpour P."/>
            <person name="Kirkness E.F."/>
            <person name="Koerich L.B."/>
            <person name="Kristiansen K."/>
            <person name="Kudrna D."/>
            <person name="Kulathinal R.J."/>
            <person name="Kumar S."/>
            <person name="Kwok R."/>
            <person name="Lander E."/>
            <person name="Langley C.H."/>
            <person name="Lapoint R."/>
            <person name="Lazzaro B.P."/>
            <person name="Lee S.J."/>
            <person name="Levesque L."/>
            <person name="Li R."/>
            <person name="Lin C.F."/>
            <person name="Lin M.F."/>
            <person name="Lindblad-Toh K."/>
            <person name="Llopart A."/>
            <person name="Long M."/>
            <person name="Low L."/>
            <person name="Lozovsky E."/>
            <person name="Lu J."/>
            <person name="Luo M."/>
            <person name="Machado C.A."/>
            <person name="Makalowski W."/>
            <person name="Marzo M."/>
            <person name="Matsuda M."/>
            <person name="Matzkin L."/>
            <person name="McAllister B."/>
            <person name="McBride C.S."/>
            <person name="McKernan B."/>
            <person name="McKernan K."/>
            <person name="Mendez-Lago M."/>
            <person name="Minx P."/>
            <person name="Mollenhauer M.U."/>
            <person name="Montooth K."/>
            <person name="Mount S.M."/>
            <person name="Mu X."/>
            <person name="Myers E."/>
            <person name="Negre B."/>
            <person name="Newfeld S."/>
            <person name="Nielsen R."/>
            <person name="Noor M.A."/>
            <person name="O'Grady P."/>
            <person name="Pachter L."/>
            <person name="Papaceit M."/>
            <person name="Parisi M.J."/>
            <person name="Parisi M."/>
            <person name="Parts L."/>
            <person name="Pedersen J.S."/>
            <person name="Pesole G."/>
            <person name="Phillippy A.M."/>
            <person name="Ponting C.P."/>
            <person name="Pop M."/>
            <person name="Porcelli D."/>
            <person name="Powell J.R."/>
            <person name="Prohaska S."/>
            <person name="Pruitt K."/>
            <person name="Puig M."/>
            <person name="Quesneville H."/>
            <person name="Ram K.R."/>
            <person name="Rand D."/>
            <person name="Rasmussen M.D."/>
            <person name="Reed L.K."/>
            <person name="Reenan R."/>
            <person name="Reily A."/>
            <person name="Remington K.A."/>
            <person name="Rieger T.T."/>
            <person name="Ritchie M.G."/>
            <person name="Robin C."/>
            <person name="Rogers Y.H."/>
            <person name="Rohde C."/>
            <person name="Rozas J."/>
            <person name="Rubenfield M.J."/>
            <person name="Ruiz A."/>
            <person name="Russo S."/>
            <person name="Salzberg S.L."/>
            <person name="Sanchez-Gracia A."/>
            <person name="Saranga D.J."/>
            <person name="Sato H."/>
            <person name="Schaeffer S.W."/>
            <person name="Schatz M.C."/>
            <person name="Schlenke T."/>
            <person name="Schwartz R."/>
            <person name="Segarra C."/>
            <person name="Singh R.S."/>
            <person name="Sirot L."/>
            <person name="Sirota M."/>
            <person name="Sisneros N.B."/>
            <person name="Smith C.D."/>
            <person name="Smith T.F."/>
            <person name="Spieth J."/>
            <person name="Stage D.E."/>
            <person name="Stark A."/>
            <person name="Stephan W."/>
            <person name="Strausberg R.L."/>
            <person name="Strempel S."/>
            <person name="Sturgill D."/>
            <person name="Sutton G."/>
            <person name="Sutton G.G."/>
            <person name="Tao W."/>
            <person name="Teichmann S."/>
            <person name="Tobari Y.N."/>
            <person name="Tomimura Y."/>
            <person name="Tsolas J.M."/>
            <person name="Valente V.L."/>
            <person name="Venter E."/>
            <person name="Venter J.C."/>
            <person name="Vicario S."/>
            <person name="Vieira F.G."/>
            <person name="Vilella A.J."/>
            <person name="Villasante A."/>
            <person name="Walenz B."/>
            <person name="Wang J."/>
            <person name="Wasserman M."/>
            <person name="Watts T."/>
            <person name="Wilson D."/>
            <person name="Wilson R.K."/>
            <person name="Wing R.A."/>
            <person name="Wolfner M.F."/>
            <person name="Wong A."/>
            <person name="Wong G.K."/>
            <person name="Wu C.I."/>
            <person name="Wu G."/>
            <person name="Yamamoto D."/>
            <person name="Yang H.P."/>
            <person name="Yang S.P."/>
            <person name="Yorke J.A."/>
            <person name="Yoshida K."/>
            <person name="Zdobnov E."/>
            <person name="Zhang P."/>
            <person name="Zhang Y."/>
            <person name="Zimin A.V."/>
            <person name="Baldwin J."/>
            <person name="Abdouelleil A."/>
            <person name="Abdulkadir J."/>
            <person name="Abebe A."/>
            <person name="Abera B."/>
            <person name="Abreu J."/>
            <person name="Acer S.C."/>
            <person name="Aftuck L."/>
            <person name="Alexander A."/>
            <person name="An P."/>
            <person name="Anderson E."/>
            <person name="Anderson S."/>
            <person name="Arachi H."/>
            <person name="Azer M."/>
            <person name="Bachantsang P."/>
            <person name="Barry A."/>
            <person name="Bayul T."/>
            <person name="Berlin A."/>
            <person name="Bessette D."/>
            <person name="Bloom T."/>
            <person name="Blye J."/>
            <person name="Boguslavskiy L."/>
            <person name="Bonnet C."/>
            <person name="Boukhgalter B."/>
            <person name="Bourzgui I."/>
            <person name="Brown A."/>
            <person name="Cahill P."/>
            <person name="Channer S."/>
            <person name="Cheshatsang Y."/>
            <person name="Chuda L."/>
            <person name="Citroen M."/>
            <person name="Collymore A."/>
            <person name="Cooke P."/>
            <person name="Costello M."/>
            <person name="D'Aco K."/>
            <person name="Daza R."/>
            <person name="De Haan G."/>
            <person name="DeGray S."/>
            <person name="DeMaso C."/>
            <person name="Dhargay N."/>
            <person name="Dooley K."/>
            <person name="Dooley E."/>
            <person name="Doricent M."/>
            <person name="Dorje P."/>
            <person name="Dorjee K."/>
            <person name="Dupes A."/>
            <person name="Elong R."/>
            <person name="Falk J."/>
            <person name="Farina A."/>
            <person name="Faro S."/>
            <person name="Ferguson D."/>
            <person name="Fisher S."/>
            <person name="Foley C.D."/>
            <person name="Franke A."/>
            <person name="Friedrich D."/>
            <person name="Gadbois L."/>
            <person name="Gearin G."/>
            <person name="Gearin C.R."/>
            <person name="Giannoukos G."/>
            <person name="Goode T."/>
            <person name="Graham J."/>
            <person name="Grandbois E."/>
            <person name="Grewal S."/>
            <person name="Gyaltsen K."/>
            <person name="Hafez N."/>
            <person name="Hagos B."/>
            <person name="Hall J."/>
            <person name="Henson C."/>
            <person name="Hollinger A."/>
            <person name="Honan T."/>
            <person name="Huard M.D."/>
            <person name="Hughes L."/>
            <person name="Hurhula B."/>
            <person name="Husby M.E."/>
            <person name="Kamat A."/>
            <person name="Kanga B."/>
            <person name="Kashin S."/>
            <person name="Khazanovich D."/>
            <person name="Kisner P."/>
            <person name="Lance K."/>
            <person name="Lara M."/>
            <person name="Lee W."/>
            <person name="Lennon N."/>
            <person name="Letendre F."/>
            <person name="LeVine R."/>
            <person name="Lipovsky A."/>
            <person name="Liu X."/>
            <person name="Liu J."/>
            <person name="Liu S."/>
            <person name="Lokyitsang T."/>
            <person name="Lokyitsang Y."/>
            <person name="Lubonja R."/>
            <person name="Lui A."/>
            <person name="MacDonald P."/>
            <person name="Magnisalis V."/>
            <person name="Maru K."/>
            <person name="Matthews C."/>
            <person name="McCusker W."/>
            <person name="McDonough S."/>
            <person name="Mehta T."/>
            <person name="Meldrim J."/>
            <person name="Meneus L."/>
            <person name="Mihai O."/>
            <person name="Mihalev A."/>
            <person name="Mihova T."/>
            <person name="Mittelman R."/>
            <person name="Mlenga V."/>
            <person name="Montmayeur A."/>
            <person name="Mulrain L."/>
            <person name="Navidi A."/>
            <person name="Naylor J."/>
            <person name="Negash T."/>
            <person name="Nguyen T."/>
            <person name="Nguyen N."/>
            <person name="Nicol R."/>
            <person name="Norbu C."/>
            <person name="Norbu N."/>
            <person name="Novod N."/>
            <person name="O'Neill B."/>
            <person name="Osman S."/>
            <person name="Markiewicz E."/>
            <person name="Oyono O.L."/>
            <person name="Patti C."/>
            <person name="Phunkhang P."/>
            <person name="Pierre F."/>
            <person name="Priest M."/>
            <person name="Raghuraman S."/>
            <person name="Rege F."/>
            <person name="Reyes R."/>
            <person name="Rise C."/>
            <person name="Rogov P."/>
            <person name="Ross K."/>
            <person name="Ryan E."/>
            <person name="Settipalli S."/>
            <person name="Shea T."/>
            <person name="Sherpa N."/>
            <person name="Shi L."/>
            <person name="Shih D."/>
            <person name="Sparrow T."/>
            <person name="Spaulding J."/>
            <person name="Stalker J."/>
            <person name="Stange-Thomann N."/>
            <person name="Stavropoulos S."/>
            <person name="Stone C."/>
            <person name="Strader C."/>
            <person name="Tesfaye S."/>
            <person name="Thomson T."/>
            <person name="Thoulutsang Y."/>
            <person name="Thoulutsang D."/>
            <person name="Topham K."/>
            <person name="Topping I."/>
            <person name="Tsamla T."/>
            <person name="Vassiliev H."/>
            <person name="Vo A."/>
            <person name="Wangchuk T."/>
            <person name="Wangdi T."/>
            <person name="Weiand M."/>
            <person name="Wilkinson J."/>
            <person name="Wilson A."/>
            <person name="Yadav S."/>
            <person name="Young G."/>
            <person name="Yu Q."/>
            <person name="Zembek L."/>
            <person name="Zhong D."/>
            <person name="Zimmer A."/>
            <person name="Zwirko Z."/>
            <person name="Jaffe D.B."/>
            <person name="Alvarez P."/>
            <person name="Brockman W."/>
            <person name="Butler J."/>
            <person name="Chin C."/>
            <person name="Gnerre S."/>
            <person name="Grabherr M."/>
            <person name="Kleber M."/>
            <person name="Mauceli E."/>
            <person name="MacCallum I."/>
        </authorList>
    </citation>
    <scope>NUCLEOTIDE SEQUENCE [LARGE SCALE GENOMIC DNA]</scope>
    <source>
        <strain evidence="2">Tai18E2 / Tucson 14021-0261.01</strain>
    </source>
</reference>
<proteinExistence type="predicted"/>
<evidence type="ECO:0000313" key="1">
    <source>
        <dbReference type="EMBL" id="KRK05009.1"/>
    </source>
</evidence>